<evidence type="ECO:0000313" key="1">
    <source>
        <dbReference type="EMBL" id="OBB92920.1"/>
    </source>
</evidence>
<dbReference type="AlphaFoldDB" id="A0A1A0W901"/>
<dbReference type="Proteomes" id="UP000094008">
    <property type="component" value="Unassembled WGS sequence"/>
</dbReference>
<protein>
    <submittedName>
        <fullName evidence="1">Uncharacterized protein</fullName>
    </submittedName>
</protein>
<reference evidence="2" key="1">
    <citation type="submission" date="2016-06" db="EMBL/GenBank/DDBJ databases">
        <authorList>
            <person name="Sutton G."/>
            <person name="Brinkac L."/>
            <person name="Sanka R."/>
            <person name="Adams M."/>
            <person name="Lau E."/>
            <person name="Mehaffy C."/>
            <person name="Tameris M."/>
            <person name="Hatherill M."/>
            <person name="Hanekom W."/>
            <person name="Mahomed H."/>
            <person name="Mcshane H."/>
        </authorList>
    </citation>
    <scope>NUCLEOTIDE SEQUENCE [LARGE SCALE GENOMIC DNA]</scope>
    <source>
        <strain evidence="2">852002-10433_SCH5171157</strain>
    </source>
</reference>
<accession>A0A1A0W901</accession>
<dbReference type="EMBL" id="LZSY01000065">
    <property type="protein sequence ID" value="OBB92920.1"/>
    <property type="molecule type" value="Genomic_DNA"/>
</dbReference>
<organism evidence="1 2">
    <name type="scientific">Mycolicibacterium peregrinum</name>
    <name type="common">Mycobacterium peregrinum</name>
    <dbReference type="NCBI Taxonomy" id="43304"/>
    <lineage>
        <taxon>Bacteria</taxon>
        <taxon>Bacillati</taxon>
        <taxon>Actinomycetota</taxon>
        <taxon>Actinomycetes</taxon>
        <taxon>Mycobacteriales</taxon>
        <taxon>Mycobacteriaceae</taxon>
        <taxon>Mycolicibacterium</taxon>
    </lineage>
</organism>
<evidence type="ECO:0000313" key="2">
    <source>
        <dbReference type="Proteomes" id="UP000094008"/>
    </source>
</evidence>
<name>A0A1A0W901_MYCPR</name>
<sequence>MVGDGDHINHDVIQKAAYLGRAANVHLGIDTRARARTSAPFDGCISGWSGLSVSGREATATRPHDK</sequence>
<proteinExistence type="predicted"/>
<comment type="caution">
    <text evidence="1">The sequence shown here is derived from an EMBL/GenBank/DDBJ whole genome shotgun (WGS) entry which is preliminary data.</text>
</comment>
<gene>
    <name evidence="1" type="ORF">A5779_21415</name>
</gene>